<evidence type="ECO:0000313" key="1">
    <source>
        <dbReference type="EMBL" id="MCO5396749.1"/>
    </source>
</evidence>
<proteinExistence type="predicted"/>
<reference evidence="1" key="1">
    <citation type="submission" date="2022-06" db="EMBL/GenBank/DDBJ databases">
        <authorList>
            <person name="Lu C.-H."/>
        </authorList>
    </citation>
    <scope>NUCLEOTIDE SEQUENCE</scope>
    <source>
        <strain evidence="1">21MJYT02-11</strain>
    </source>
</reference>
<protein>
    <submittedName>
        <fullName evidence="1">Nucleotidyltransferase family protein</fullName>
    </submittedName>
</protein>
<reference evidence="1" key="2">
    <citation type="journal article" date="2023" name="Front. Microbiol.">
        <title>Ralstonia chuxiongensis sp. nov., Ralstonia mojiangensis sp. nov., and Ralstonia soli sp. nov., isolated from tobacco fields, are three novel species in the family Burkholderiaceae.</title>
        <authorList>
            <person name="Lu C.H."/>
            <person name="Zhang Y.Y."/>
            <person name="Jiang N."/>
            <person name="Chen W."/>
            <person name="Shao X."/>
            <person name="Zhao Z.M."/>
            <person name="Lu W.L."/>
            <person name="Hu X."/>
            <person name="Xi Y.X."/>
            <person name="Zou S.Y."/>
            <person name="Wei Q.J."/>
            <person name="Lin Z.L."/>
            <person name="Gong L."/>
            <person name="Gai X.T."/>
            <person name="Zhang L.Q."/>
            <person name="Li J.Y."/>
            <person name="Jin Y."/>
            <person name="Xia Z.Y."/>
        </authorList>
    </citation>
    <scope>NUCLEOTIDE SEQUENCE</scope>
    <source>
        <strain evidence="1">21MJYT02-11</strain>
    </source>
</reference>
<dbReference type="InterPro" id="IPR009267">
    <property type="entry name" value="NTP_transf_6"/>
</dbReference>
<evidence type="ECO:0000313" key="2">
    <source>
        <dbReference type="Proteomes" id="UP001162811"/>
    </source>
</evidence>
<accession>A0ABT1AED2</accession>
<sequence length="192" mass="21771">MIDSLDFETRLIAMARQSSWFFPALIAARNLELTSWCIGAGAVRNLVWDALHGFAAPSALSDIDLAHFDERNLSAEQDRRLEHRLTGTYPNAQWEVTNQAAVHRWFEASFGYAVRPLTSLKDAVGSWPEYATSVGLTLNPDDSITVIAPYGLDDLFKMVIRRNPARVSIEAYEARIKQKQYATRWQQVTIIR</sequence>
<gene>
    <name evidence="1" type="ORF">NG900_00925</name>
</gene>
<dbReference type="Pfam" id="PF06042">
    <property type="entry name" value="NTP_transf_6"/>
    <property type="match status" value="1"/>
</dbReference>
<comment type="caution">
    <text evidence="1">The sequence shown here is derived from an EMBL/GenBank/DDBJ whole genome shotgun (WGS) entry which is preliminary data.</text>
</comment>
<keyword evidence="2" id="KW-1185">Reference proteome</keyword>
<dbReference type="EMBL" id="JAMXHT010000001">
    <property type="protein sequence ID" value="MCO5396749.1"/>
    <property type="molecule type" value="Genomic_DNA"/>
</dbReference>
<dbReference type="RefSeq" id="WP_252675777.1">
    <property type="nucleotide sequence ID" value="NZ_JAMXHT010000001.1"/>
</dbReference>
<dbReference type="PANTHER" id="PTHR39166:SF1">
    <property type="entry name" value="BLL1166 PROTEIN"/>
    <property type="match status" value="1"/>
</dbReference>
<dbReference type="Proteomes" id="UP001162811">
    <property type="component" value="Unassembled WGS sequence"/>
</dbReference>
<name>A0ABT1AED2_9RALS</name>
<dbReference type="PANTHER" id="PTHR39166">
    <property type="entry name" value="BLL1166 PROTEIN"/>
    <property type="match status" value="1"/>
</dbReference>
<organism evidence="1 2">
    <name type="scientific">Ralstonia soli</name>
    <dbReference type="NCBI Taxonomy" id="2953896"/>
    <lineage>
        <taxon>Bacteria</taxon>
        <taxon>Pseudomonadati</taxon>
        <taxon>Pseudomonadota</taxon>
        <taxon>Betaproteobacteria</taxon>
        <taxon>Burkholderiales</taxon>
        <taxon>Burkholderiaceae</taxon>
        <taxon>Ralstonia</taxon>
    </lineage>
</organism>